<keyword evidence="2" id="KW-0203">Cytokinin biosynthesis</keyword>
<evidence type="ECO:0000256" key="2">
    <source>
        <dbReference type="RuleBase" id="RU363015"/>
    </source>
</evidence>
<dbReference type="EMBL" id="QZKU01000059">
    <property type="protein sequence ID" value="RJP22324.1"/>
    <property type="molecule type" value="Genomic_DNA"/>
</dbReference>
<dbReference type="NCBIfam" id="TIGR00730">
    <property type="entry name" value="Rossman fold protein, TIGR00730 family"/>
    <property type="match status" value="1"/>
</dbReference>
<dbReference type="AlphaFoldDB" id="A0A3A4P2X0"/>
<dbReference type="Proteomes" id="UP000265882">
    <property type="component" value="Unassembled WGS sequence"/>
</dbReference>
<protein>
    <recommendedName>
        <fullName evidence="2">Cytokinin riboside 5'-monophosphate phosphoribohydrolase</fullName>
        <ecNumber evidence="2">3.2.2.n1</ecNumber>
    </recommendedName>
</protein>
<keyword evidence="2" id="KW-0378">Hydrolase</keyword>
<dbReference type="PANTHER" id="PTHR43393:SF3">
    <property type="entry name" value="LYSINE DECARBOXYLASE-LIKE PROTEIN"/>
    <property type="match status" value="1"/>
</dbReference>
<dbReference type="Gene3D" id="3.40.50.450">
    <property type="match status" value="1"/>
</dbReference>
<comment type="caution">
    <text evidence="3">The sequence shown here is derived from an EMBL/GenBank/DDBJ whole genome shotgun (WGS) entry which is preliminary data.</text>
</comment>
<dbReference type="GO" id="GO:0008714">
    <property type="term" value="F:AMP nucleosidase activity"/>
    <property type="evidence" value="ECO:0007669"/>
    <property type="project" value="UniProtKB-EC"/>
</dbReference>
<dbReference type="InterPro" id="IPR052341">
    <property type="entry name" value="LOG_family_nucleotidases"/>
</dbReference>
<dbReference type="InterPro" id="IPR005269">
    <property type="entry name" value="LOG"/>
</dbReference>
<dbReference type="GO" id="GO:0005829">
    <property type="term" value="C:cytosol"/>
    <property type="evidence" value="ECO:0007669"/>
    <property type="project" value="TreeGrafter"/>
</dbReference>
<comment type="catalytic activity">
    <reaction evidence="1">
        <text>AMP + H2O = D-ribose 5-phosphate + adenine</text>
        <dbReference type="Rhea" id="RHEA:20129"/>
        <dbReference type="ChEBI" id="CHEBI:15377"/>
        <dbReference type="ChEBI" id="CHEBI:16708"/>
        <dbReference type="ChEBI" id="CHEBI:78346"/>
        <dbReference type="ChEBI" id="CHEBI:456215"/>
        <dbReference type="EC" id="3.2.2.4"/>
    </reaction>
</comment>
<dbReference type="GO" id="GO:0009691">
    <property type="term" value="P:cytokinin biosynthetic process"/>
    <property type="evidence" value="ECO:0007669"/>
    <property type="project" value="UniProtKB-UniRule"/>
</dbReference>
<dbReference type="Pfam" id="PF03641">
    <property type="entry name" value="Lysine_decarbox"/>
    <property type="match status" value="1"/>
</dbReference>
<dbReference type="SUPFAM" id="SSF102405">
    <property type="entry name" value="MCP/YpsA-like"/>
    <property type="match status" value="1"/>
</dbReference>
<gene>
    <name evidence="3" type="ORF">C4520_08435</name>
</gene>
<evidence type="ECO:0000313" key="4">
    <source>
        <dbReference type="Proteomes" id="UP000265882"/>
    </source>
</evidence>
<dbReference type="EC" id="3.2.2.n1" evidence="2"/>
<proteinExistence type="inferred from homology"/>
<name>A0A3A4P2X0_ABYX5</name>
<dbReference type="InterPro" id="IPR031100">
    <property type="entry name" value="LOG_fam"/>
</dbReference>
<comment type="similarity">
    <text evidence="2">Belongs to the LOG family.</text>
</comment>
<sequence>MPRAKHPFEKNNEWFASFQGKNEKEFLAGSRERPEELASAARVFLEFVRGFQALGTLGPCVTVFGSARFNERHRYYKLARELGKRLASAGFTVMTGGGPGIMEAANRGAKESGGLSIGCNIELIREQKPNPYLDRFVEFDHFFVRKVMLVKYSRAFVVMPGGFGTLDEVFETLVLIQTNKIESFPVIAMGTRFWASLKEFIHETLVGEGTLSRADLDLLHITDSVEEAVEIIQQRGSMPE</sequence>
<evidence type="ECO:0000256" key="1">
    <source>
        <dbReference type="ARBA" id="ARBA00000274"/>
    </source>
</evidence>
<organism evidence="3 4">
    <name type="scientific">Abyssobacteria bacterium (strain SURF_5)</name>
    <dbReference type="NCBI Taxonomy" id="2093360"/>
    <lineage>
        <taxon>Bacteria</taxon>
        <taxon>Pseudomonadati</taxon>
        <taxon>Candidatus Hydrogenedentota</taxon>
        <taxon>Candidatus Abyssobacteria</taxon>
    </lineage>
</organism>
<reference evidence="3 4" key="1">
    <citation type="journal article" date="2017" name="ISME J.">
        <title>Energy and carbon metabolisms in a deep terrestrial subsurface fluid microbial community.</title>
        <authorList>
            <person name="Momper L."/>
            <person name="Jungbluth S.P."/>
            <person name="Lee M.D."/>
            <person name="Amend J.P."/>
        </authorList>
    </citation>
    <scope>NUCLEOTIDE SEQUENCE [LARGE SCALE GENOMIC DNA]</scope>
    <source>
        <strain evidence="3">SURF_5</strain>
    </source>
</reference>
<accession>A0A3A4P2X0</accession>
<evidence type="ECO:0000313" key="3">
    <source>
        <dbReference type="EMBL" id="RJP22324.1"/>
    </source>
</evidence>
<dbReference type="PANTHER" id="PTHR43393">
    <property type="entry name" value="CYTOKININ RIBOSIDE 5'-MONOPHOSPHATE PHOSPHORIBOHYDROLASE"/>
    <property type="match status" value="1"/>
</dbReference>